<dbReference type="AlphaFoldDB" id="A0A2P5WHB8"/>
<evidence type="ECO:0000313" key="1">
    <source>
        <dbReference type="EMBL" id="PPR90479.1"/>
    </source>
</evidence>
<proteinExistence type="predicted"/>
<dbReference type="EMBL" id="KZ667613">
    <property type="protein sequence ID" value="PPR90479.1"/>
    <property type="molecule type" value="Genomic_DNA"/>
</dbReference>
<protein>
    <submittedName>
        <fullName evidence="1">Uncharacterized protein</fullName>
    </submittedName>
</protein>
<name>A0A2P5WHB8_GOSBA</name>
<sequence>MATLLRKVGVGIQFNIGDLVFTKICRHAEKLPPKLKFCHKWLEGIHAPLDPGNVKKEIETTKETTMLETIGTDTYTVLDSSSTSAVVDQRILKLFLMRLLPMRGKSRTLKLTIISH</sequence>
<reference evidence="1 2" key="1">
    <citation type="submission" date="2015-01" db="EMBL/GenBank/DDBJ databases">
        <title>Genome of allotetraploid Gossypium barbadense reveals genomic plasticity and fiber elongation in cotton evolution.</title>
        <authorList>
            <person name="Chen X."/>
            <person name="Liu X."/>
            <person name="Zhao B."/>
            <person name="Zheng H."/>
            <person name="Hu Y."/>
            <person name="Lu G."/>
            <person name="Yang C."/>
            <person name="Chen J."/>
            <person name="Shan C."/>
            <person name="Zhang L."/>
            <person name="Zhou Y."/>
            <person name="Wang L."/>
            <person name="Guo W."/>
            <person name="Bai Y."/>
            <person name="Ruan J."/>
            <person name="Shangguan X."/>
            <person name="Mao Y."/>
            <person name="Jiang J."/>
            <person name="Zhu Y."/>
            <person name="Lei J."/>
            <person name="Kang H."/>
            <person name="Chen S."/>
            <person name="He X."/>
            <person name="Wang R."/>
            <person name="Wang Y."/>
            <person name="Chen J."/>
            <person name="Wang L."/>
            <person name="Yu S."/>
            <person name="Wang B."/>
            <person name="Wei J."/>
            <person name="Song S."/>
            <person name="Lu X."/>
            <person name="Gao Z."/>
            <person name="Gu W."/>
            <person name="Deng X."/>
            <person name="Ma D."/>
            <person name="Wang S."/>
            <person name="Liang W."/>
            <person name="Fang L."/>
            <person name="Cai C."/>
            <person name="Zhu X."/>
            <person name="Zhou B."/>
            <person name="Zhang Y."/>
            <person name="Chen Z."/>
            <person name="Xu S."/>
            <person name="Zhu R."/>
            <person name="Wang S."/>
            <person name="Zhang T."/>
            <person name="Zhao G."/>
        </authorList>
    </citation>
    <scope>NUCLEOTIDE SEQUENCE [LARGE SCALE GENOMIC DNA]</scope>
    <source>
        <strain evidence="2">cv. Xinhai21</strain>
        <tissue evidence="1">Leaf</tissue>
    </source>
</reference>
<organism evidence="1 2">
    <name type="scientific">Gossypium barbadense</name>
    <name type="common">Sea Island cotton</name>
    <name type="synonym">Hibiscus barbadensis</name>
    <dbReference type="NCBI Taxonomy" id="3634"/>
    <lineage>
        <taxon>Eukaryota</taxon>
        <taxon>Viridiplantae</taxon>
        <taxon>Streptophyta</taxon>
        <taxon>Embryophyta</taxon>
        <taxon>Tracheophyta</taxon>
        <taxon>Spermatophyta</taxon>
        <taxon>Magnoliopsida</taxon>
        <taxon>eudicotyledons</taxon>
        <taxon>Gunneridae</taxon>
        <taxon>Pentapetalae</taxon>
        <taxon>rosids</taxon>
        <taxon>malvids</taxon>
        <taxon>Malvales</taxon>
        <taxon>Malvaceae</taxon>
        <taxon>Malvoideae</taxon>
        <taxon>Gossypium</taxon>
    </lineage>
</organism>
<accession>A0A2P5WHB8</accession>
<evidence type="ECO:0000313" key="2">
    <source>
        <dbReference type="Proteomes" id="UP000239757"/>
    </source>
</evidence>
<dbReference type="Proteomes" id="UP000239757">
    <property type="component" value="Unassembled WGS sequence"/>
</dbReference>
<gene>
    <name evidence="1" type="ORF">GOBAR_AA30206</name>
</gene>